<evidence type="ECO:0000259" key="8">
    <source>
        <dbReference type="PROSITE" id="PS51101"/>
    </source>
</evidence>
<accession>A0A318KLC3</accession>
<reference evidence="10 11" key="1">
    <citation type="submission" date="2018-05" db="EMBL/GenBank/DDBJ databases">
        <title>Genomic Encyclopedia of Type Strains, Phase IV (KMG-IV): sequencing the most valuable type-strain genomes for metagenomic binning, comparative biology and taxonomic classification.</title>
        <authorList>
            <person name="Goeker M."/>
        </authorList>
    </citation>
    <scope>NUCLEOTIDE SEQUENCE [LARGE SCALE GENOMIC DNA]</scope>
    <source>
        <strain evidence="10 11">JC118</strain>
    </source>
</reference>
<dbReference type="SUPFAM" id="SSF52728">
    <property type="entry name" value="PTS IIb component"/>
    <property type="match status" value="1"/>
</dbReference>
<keyword evidence="2" id="KW-0813">Transport</keyword>
<evidence type="ECO:0000256" key="3">
    <source>
        <dbReference type="ARBA" id="ARBA00022490"/>
    </source>
</evidence>
<organism evidence="10 11">
    <name type="scientific">Dielma fastidiosa</name>
    <dbReference type="NCBI Taxonomy" id="1034346"/>
    <lineage>
        <taxon>Bacteria</taxon>
        <taxon>Bacillati</taxon>
        <taxon>Bacillota</taxon>
        <taxon>Erysipelotrichia</taxon>
        <taxon>Erysipelotrichales</taxon>
        <taxon>Erysipelotrichaceae</taxon>
        <taxon>Dielma</taxon>
    </lineage>
</organism>
<dbReference type="Gene3D" id="3.40.35.10">
    <property type="entry name" value="Phosphotransferase system, sorbose subfamily IIB component"/>
    <property type="match status" value="1"/>
</dbReference>
<dbReference type="InterPro" id="IPR004720">
    <property type="entry name" value="PTS_IIB_sorbose-sp"/>
</dbReference>
<dbReference type="Proteomes" id="UP000247612">
    <property type="component" value="Unassembled WGS sequence"/>
</dbReference>
<comment type="caution">
    <text evidence="10">The sequence shown here is derived from an EMBL/GenBank/DDBJ whole genome shotgun (WGS) entry which is preliminary data.</text>
</comment>
<reference evidence="9" key="2">
    <citation type="submission" date="2022-03" db="EMBL/GenBank/DDBJ databases">
        <title>First case of bacteraemia caused by Dielma fastidiosa in a patient hospitalised with diverticulitis.</title>
        <authorList>
            <person name="Forman-Ankjaer B."/>
            <person name="Hvid-Jensen F."/>
            <person name="Kobel C.M."/>
            <person name="Greve T."/>
        </authorList>
    </citation>
    <scope>NUCLEOTIDE SEQUENCE</scope>
    <source>
        <strain evidence="9">AUH_DF_2021</strain>
    </source>
</reference>
<dbReference type="Pfam" id="PF03830">
    <property type="entry name" value="PTSIIB_sorb"/>
    <property type="match status" value="1"/>
</dbReference>
<gene>
    <name evidence="10" type="ORF">DES51_107100</name>
    <name evidence="9" type="ORF">MQE39_14395</name>
</gene>
<evidence type="ECO:0000256" key="6">
    <source>
        <dbReference type="ARBA" id="ARBA00022683"/>
    </source>
</evidence>
<dbReference type="STRING" id="1034346.GCA_000313565_02953"/>
<keyword evidence="5" id="KW-0808">Transferase</keyword>
<dbReference type="OrthoDB" id="9788818at2"/>
<protein>
    <submittedName>
        <fullName evidence="9">PTS sugar transporter subunit IIB</fullName>
    </submittedName>
    <submittedName>
        <fullName evidence="10">PTS system mannose-specific IIB component</fullName>
    </submittedName>
</protein>
<dbReference type="AlphaFoldDB" id="A0A318KLC3"/>
<dbReference type="GO" id="GO:0009401">
    <property type="term" value="P:phosphoenolpyruvate-dependent sugar phosphotransferase system"/>
    <property type="evidence" value="ECO:0007669"/>
    <property type="project" value="UniProtKB-KW"/>
</dbReference>
<dbReference type="EMBL" id="QJKH01000007">
    <property type="protein sequence ID" value="PXX78559.1"/>
    <property type="molecule type" value="Genomic_DNA"/>
</dbReference>
<dbReference type="GeneID" id="94440699"/>
<evidence type="ECO:0000313" key="11">
    <source>
        <dbReference type="Proteomes" id="UP000247612"/>
    </source>
</evidence>
<keyword evidence="11" id="KW-1185">Reference proteome</keyword>
<dbReference type="EMBL" id="JALDAW010000022">
    <property type="protein sequence ID" value="MDY5169306.1"/>
    <property type="molecule type" value="Genomic_DNA"/>
</dbReference>
<dbReference type="RefSeq" id="WP_022939229.1">
    <property type="nucleotide sequence ID" value="NZ_BAABZA010000001.1"/>
</dbReference>
<keyword evidence="4 9" id="KW-0762">Sugar transport</keyword>
<evidence type="ECO:0000256" key="4">
    <source>
        <dbReference type="ARBA" id="ARBA00022597"/>
    </source>
</evidence>
<dbReference type="GO" id="GO:0005737">
    <property type="term" value="C:cytoplasm"/>
    <property type="evidence" value="ECO:0007669"/>
    <property type="project" value="UniProtKB-SubCell"/>
</dbReference>
<keyword evidence="3" id="KW-0963">Cytoplasm</keyword>
<keyword evidence="7" id="KW-0418">Kinase</keyword>
<keyword evidence="6" id="KW-0598">Phosphotransferase system</keyword>
<comment type="subcellular location">
    <subcellularLocation>
        <location evidence="1">Cytoplasm</location>
    </subcellularLocation>
</comment>
<dbReference type="GO" id="GO:0016301">
    <property type="term" value="F:kinase activity"/>
    <property type="evidence" value="ECO:0007669"/>
    <property type="project" value="UniProtKB-KW"/>
</dbReference>
<feature type="domain" description="PTS EIIB type-4" evidence="8">
    <location>
        <begin position="1"/>
        <end position="164"/>
    </location>
</feature>
<evidence type="ECO:0000256" key="2">
    <source>
        <dbReference type="ARBA" id="ARBA00022448"/>
    </source>
</evidence>
<evidence type="ECO:0000256" key="1">
    <source>
        <dbReference type="ARBA" id="ARBA00004496"/>
    </source>
</evidence>
<proteinExistence type="predicted"/>
<evidence type="ECO:0000256" key="5">
    <source>
        <dbReference type="ARBA" id="ARBA00022679"/>
    </source>
</evidence>
<dbReference type="Proteomes" id="UP001276902">
    <property type="component" value="Unassembled WGS sequence"/>
</dbReference>
<name>A0A318KLC3_9FIRM</name>
<evidence type="ECO:0000256" key="7">
    <source>
        <dbReference type="ARBA" id="ARBA00022777"/>
    </source>
</evidence>
<dbReference type="InterPro" id="IPR036667">
    <property type="entry name" value="PTS_IIB_sorbose-sp_sf"/>
</dbReference>
<evidence type="ECO:0000313" key="10">
    <source>
        <dbReference type="EMBL" id="PXX78559.1"/>
    </source>
</evidence>
<evidence type="ECO:0000313" key="9">
    <source>
        <dbReference type="EMBL" id="MDY5169306.1"/>
    </source>
</evidence>
<dbReference type="GO" id="GO:0008982">
    <property type="term" value="F:protein-N(PI)-phosphohistidine-sugar phosphotransferase activity"/>
    <property type="evidence" value="ECO:0007669"/>
    <property type="project" value="InterPro"/>
</dbReference>
<sequence>MIKLIRLDERMIHGQVAIKWSRHTGVDRIIVANDAAASNPIVQKSLMMAAPPTAKVAIKSVADAIKLLSDPKAANHSILLIVASPEDLLAMVKNVKDIPLINVGNYGRIAPKQGDEQRKTYGSNLYAYPSEVELFKQILDMGIETVYQTTPEDIPEKLNKVLGI</sequence>
<dbReference type="PROSITE" id="PS51101">
    <property type="entry name" value="PTS_EIIB_TYPE_4"/>
    <property type="match status" value="1"/>
</dbReference>